<evidence type="ECO:0000313" key="2">
    <source>
        <dbReference type="EMBL" id="APJ04648.1"/>
    </source>
</evidence>
<dbReference type="KEGG" id="saqi:AXG55_12335"/>
<reference evidence="2 3" key="1">
    <citation type="submission" date="2016-10" db="EMBL/GenBank/DDBJ databases">
        <title>Silvanigrella aquatica sp. nov., isolated from a freshwater lake located in the Black Forest, Germany, description of Silvanigrellaceae fam. nov., Silvanigrellales ord. nov., reclassification of the order Bdellovibrionales in the class Oligoflexia, reclassification of the families Bacteriovoracaceae and Halobacteriovoraceae in the new order Bacteriovoracales ord. nov., and reclassification of the family Pseudobacteriovoracaceae in the order Oligoflexiales.</title>
        <authorList>
            <person name="Hahn M.W."/>
            <person name="Schmidt J."/>
            <person name="Koll U."/>
            <person name="Rohde M."/>
            <person name="Verbag S."/>
            <person name="Pitt A."/>
            <person name="Nakai R."/>
            <person name="Naganuma T."/>
            <person name="Lang E."/>
        </authorList>
    </citation>
    <scope>NUCLEOTIDE SEQUENCE [LARGE SCALE GENOMIC DNA]</scope>
    <source>
        <strain evidence="2 3">MWH-Nonnen-W8red</strain>
    </source>
</reference>
<organism evidence="2 3">
    <name type="scientific">Silvanigrella aquatica</name>
    <dbReference type="NCBI Taxonomy" id="1915309"/>
    <lineage>
        <taxon>Bacteria</taxon>
        <taxon>Pseudomonadati</taxon>
        <taxon>Bdellovibrionota</taxon>
        <taxon>Oligoflexia</taxon>
        <taxon>Silvanigrellales</taxon>
        <taxon>Silvanigrellaceae</taxon>
        <taxon>Silvanigrella</taxon>
    </lineage>
</organism>
<evidence type="ECO:0000256" key="1">
    <source>
        <dbReference type="SAM" id="SignalP"/>
    </source>
</evidence>
<feature type="chain" id="PRO_5013154314" evidence="1">
    <location>
        <begin position="20"/>
        <end position="146"/>
    </location>
</feature>
<gene>
    <name evidence="2" type="ORF">AXG55_12335</name>
</gene>
<keyword evidence="1" id="KW-0732">Signal</keyword>
<sequence length="146" mass="16351">MKKLIQVLTFGVISTHLLAFSSESSTKWKLKNNSKEDITLSCKNATEEKSNISMTSRPIKPGKTETFDWGDNYYNDGLGLNAGKWSCITKNKTNLPTEFDQFSSDWGENISLVINSADGKLKLIKVEKKDPSIAVKKEEIKDNSVE</sequence>
<dbReference type="EMBL" id="CP017834">
    <property type="protein sequence ID" value="APJ04648.1"/>
    <property type="molecule type" value="Genomic_DNA"/>
</dbReference>
<evidence type="ECO:0000313" key="3">
    <source>
        <dbReference type="Proteomes" id="UP000184731"/>
    </source>
</evidence>
<dbReference type="AlphaFoldDB" id="A0A1L4D363"/>
<proteinExistence type="predicted"/>
<protein>
    <submittedName>
        <fullName evidence="2">Uncharacterized protein</fullName>
    </submittedName>
</protein>
<keyword evidence="3" id="KW-1185">Reference proteome</keyword>
<feature type="signal peptide" evidence="1">
    <location>
        <begin position="1"/>
        <end position="19"/>
    </location>
</feature>
<accession>A0A1L4D363</accession>
<dbReference type="RefSeq" id="WP_148698403.1">
    <property type="nucleotide sequence ID" value="NZ_CP017834.1"/>
</dbReference>
<name>A0A1L4D363_9BACT</name>
<dbReference type="Proteomes" id="UP000184731">
    <property type="component" value="Chromosome"/>
</dbReference>
<dbReference type="OrthoDB" id="5307113at2"/>